<evidence type="ECO:0000256" key="1">
    <source>
        <dbReference type="ARBA" id="ARBA00008396"/>
    </source>
</evidence>
<dbReference type="InterPro" id="IPR002942">
    <property type="entry name" value="S4_RNA-bd"/>
</dbReference>
<reference evidence="8" key="1">
    <citation type="journal article" date="2019" name="Int. J. Syst. Evol. Microbiol.">
        <title>The Global Catalogue of Microorganisms (GCM) 10K type strain sequencing project: providing services to taxonomists for standard genome sequencing and annotation.</title>
        <authorList>
            <consortium name="The Broad Institute Genomics Platform"/>
            <consortium name="The Broad Institute Genome Sequencing Center for Infectious Disease"/>
            <person name="Wu L."/>
            <person name="Ma J."/>
        </authorList>
    </citation>
    <scope>NUCLEOTIDE SEQUENCE [LARGE SCALE GENOMIC DNA]</scope>
    <source>
        <strain evidence="8">KCTC 23299</strain>
    </source>
</reference>
<evidence type="ECO:0000256" key="5">
    <source>
        <dbReference type="SAM" id="MobiDB-lite"/>
    </source>
</evidence>
<protein>
    <submittedName>
        <fullName evidence="7">RNA-binding S4 domain-containing protein</fullName>
    </submittedName>
</protein>
<dbReference type="InterPro" id="IPR036986">
    <property type="entry name" value="S4_RNA-bd_sf"/>
</dbReference>
<dbReference type="PROSITE" id="PS50889">
    <property type="entry name" value="S4"/>
    <property type="match status" value="1"/>
</dbReference>
<dbReference type="EMBL" id="JBHUOZ010000001">
    <property type="protein sequence ID" value="MFD2918363.1"/>
    <property type="molecule type" value="Genomic_DNA"/>
</dbReference>
<dbReference type="RefSeq" id="WP_386094351.1">
    <property type="nucleotide sequence ID" value="NZ_JBHUOZ010000001.1"/>
</dbReference>
<organism evidence="7 8">
    <name type="scientific">Terrimonas rubra</name>
    <dbReference type="NCBI Taxonomy" id="1035890"/>
    <lineage>
        <taxon>Bacteria</taxon>
        <taxon>Pseudomonadati</taxon>
        <taxon>Bacteroidota</taxon>
        <taxon>Chitinophagia</taxon>
        <taxon>Chitinophagales</taxon>
        <taxon>Chitinophagaceae</taxon>
        <taxon>Terrimonas</taxon>
    </lineage>
</organism>
<keyword evidence="3" id="KW-0238">DNA-binding</keyword>
<comment type="similarity">
    <text evidence="1">Belongs to the HSP15 family.</text>
</comment>
<sequence>MAEKEKLRLDKYLWSIRLFKTRSAAAAACDANKVKFNDAPAKAARTVQVGDEYEVKTEAKRWRIKVTGLLHTRQAYSEAIKYYEDITPPEELERIQFQAASFHTGKRLSKIGRPTKKERRDLDDFMGDDE</sequence>
<evidence type="ECO:0000256" key="2">
    <source>
        <dbReference type="ARBA" id="ARBA00022884"/>
    </source>
</evidence>
<keyword evidence="8" id="KW-1185">Reference proteome</keyword>
<feature type="domain" description="RNA-binding S4" evidence="6">
    <location>
        <begin position="7"/>
        <end position="67"/>
    </location>
</feature>
<dbReference type="InterPro" id="IPR025708">
    <property type="entry name" value="HSP15"/>
</dbReference>
<evidence type="ECO:0000256" key="3">
    <source>
        <dbReference type="ARBA" id="ARBA00023125"/>
    </source>
</evidence>
<gene>
    <name evidence="7" type="ORF">ACFS6H_01500</name>
</gene>
<dbReference type="PIRSF" id="PIRSF016821">
    <property type="entry name" value="HSP15"/>
    <property type="match status" value="1"/>
</dbReference>
<dbReference type="Gene3D" id="3.10.290.10">
    <property type="entry name" value="RNA-binding S4 domain"/>
    <property type="match status" value="1"/>
</dbReference>
<dbReference type="Pfam" id="PF01479">
    <property type="entry name" value="S4"/>
    <property type="match status" value="1"/>
</dbReference>
<dbReference type="Proteomes" id="UP001597511">
    <property type="component" value="Unassembled WGS sequence"/>
</dbReference>
<evidence type="ECO:0000259" key="6">
    <source>
        <dbReference type="SMART" id="SM00363"/>
    </source>
</evidence>
<evidence type="ECO:0000256" key="4">
    <source>
        <dbReference type="PROSITE-ProRule" id="PRU00182"/>
    </source>
</evidence>
<keyword evidence="2 4" id="KW-0694">RNA-binding</keyword>
<proteinExistence type="inferred from homology"/>
<comment type="caution">
    <text evidence="7">The sequence shown here is derived from an EMBL/GenBank/DDBJ whole genome shotgun (WGS) entry which is preliminary data.</text>
</comment>
<feature type="region of interest" description="Disordered" evidence="5">
    <location>
        <begin position="108"/>
        <end position="130"/>
    </location>
</feature>
<feature type="compositionally biased region" description="Basic residues" evidence="5">
    <location>
        <begin position="108"/>
        <end position="117"/>
    </location>
</feature>
<accession>A0ABW6A280</accession>
<evidence type="ECO:0000313" key="7">
    <source>
        <dbReference type="EMBL" id="MFD2918363.1"/>
    </source>
</evidence>
<dbReference type="SMART" id="SM00363">
    <property type="entry name" value="S4"/>
    <property type="match status" value="1"/>
</dbReference>
<evidence type="ECO:0000313" key="8">
    <source>
        <dbReference type="Proteomes" id="UP001597511"/>
    </source>
</evidence>
<dbReference type="CDD" id="cd00165">
    <property type="entry name" value="S4"/>
    <property type="match status" value="1"/>
</dbReference>
<name>A0ABW6A280_9BACT</name>
<dbReference type="SUPFAM" id="SSF55174">
    <property type="entry name" value="Alpha-L RNA-binding motif"/>
    <property type="match status" value="1"/>
</dbReference>